<proteinExistence type="predicted"/>
<sequence>MAHLDDLFGAPLHEHRGDRQHRFMESADINIVFRELFRPLQANVRRGMTIEGQLYGIEMDPCIPGELLGSTWIAPVAGTASDPERLADDGLRRATLAQLLAEPRPEALFVYVCERKIKRRAVLYVELASEDGQYAAEYPIRSARGWHHRELVEAPYRRLGPRALA</sequence>
<reference evidence="1 2" key="1">
    <citation type="submission" date="2019-03" db="EMBL/GenBank/DDBJ databases">
        <title>Genomic Encyclopedia of Type Strains, Phase IV (KMG-IV): sequencing the most valuable type-strain genomes for metagenomic binning, comparative biology and taxonomic classification.</title>
        <authorList>
            <person name="Goeker M."/>
        </authorList>
    </citation>
    <scope>NUCLEOTIDE SEQUENCE [LARGE SCALE GENOMIC DNA]</scope>
    <source>
        <strain evidence="1 2">DSM 1709</strain>
    </source>
</reference>
<protein>
    <submittedName>
        <fullName evidence="1">Uncharacterized protein</fullName>
    </submittedName>
</protein>
<name>A0A4R2MKH0_RUBGE</name>
<dbReference type="AlphaFoldDB" id="A0A4R2MKH0"/>
<dbReference type="EMBL" id="SLXD01000001">
    <property type="protein sequence ID" value="TCP05527.1"/>
    <property type="molecule type" value="Genomic_DNA"/>
</dbReference>
<dbReference type="Proteomes" id="UP000295106">
    <property type="component" value="Unassembled WGS sequence"/>
</dbReference>
<evidence type="ECO:0000313" key="2">
    <source>
        <dbReference type="Proteomes" id="UP000295106"/>
    </source>
</evidence>
<organism evidence="1 2">
    <name type="scientific">Rubrivivax gelatinosus</name>
    <name type="common">Rhodocyclus gelatinosus</name>
    <name type="synonym">Rhodopseudomonas gelatinosa</name>
    <dbReference type="NCBI Taxonomy" id="28068"/>
    <lineage>
        <taxon>Bacteria</taxon>
        <taxon>Pseudomonadati</taxon>
        <taxon>Pseudomonadota</taxon>
        <taxon>Betaproteobacteria</taxon>
        <taxon>Burkholderiales</taxon>
        <taxon>Sphaerotilaceae</taxon>
        <taxon>Rubrivivax</taxon>
    </lineage>
</organism>
<dbReference type="OrthoDB" id="9155068at2"/>
<dbReference type="GeneID" id="99687126"/>
<evidence type="ECO:0000313" key="1">
    <source>
        <dbReference type="EMBL" id="TCP05527.1"/>
    </source>
</evidence>
<gene>
    <name evidence="1" type="ORF">EV684_101399</name>
</gene>
<dbReference type="RefSeq" id="WP_132644522.1">
    <property type="nucleotide sequence ID" value="NZ_CP181386.1"/>
</dbReference>
<accession>A0A4R2MKH0</accession>
<comment type="caution">
    <text evidence="1">The sequence shown here is derived from an EMBL/GenBank/DDBJ whole genome shotgun (WGS) entry which is preliminary data.</text>
</comment>